<evidence type="ECO:0000256" key="8">
    <source>
        <dbReference type="SAM" id="Phobius"/>
    </source>
</evidence>
<dbReference type="AlphaFoldDB" id="A0A7C4EIH3"/>
<name>A0A7C4EIH3_9BACT</name>
<keyword evidence="2" id="KW-1003">Cell membrane</keyword>
<feature type="domain" description="NADH:quinone oxidoreductase/Mrp antiporter transmembrane" evidence="9">
    <location>
        <begin position="4"/>
        <end position="71"/>
    </location>
</feature>
<feature type="transmembrane region" description="Helical" evidence="8">
    <location>
        <begin position="59"/>
        <end position="76"/>
    </location>
</feature>
<reference evidence="10" key="1">
    <citation type="journal article" date="2020" name="mSystems">
        <title>Genome- and Community-Level Interaction Insights into Carbon Utilization and Element Cycling Functions of Hydrothermarchaeota in Hydrothermal Sediment.</title>
        <authorList>
            <person name="Zhou Z."/>
            <person name="Liu Y."/>
            <person name="Xu W."/>
            <person name="Pan J."/>
            <person name="Luo Z.H."/>
            <person name="Li M."/>
        </authorList>
    </citation>
    <scope>NUCLEOTIDE SEQUENCE [LARGE SCALE GENOMIC DNA]</scope>
    <source>
        <strain evidence="10">SpSt-413</strain>
    </source>
</reference>
<comment type="subcellular location">
    <subcellularLocation>
        <location evidence="1">Cell membrane</location>
        <topology evidence="1">Multi-pass membrane protein</topology>
    </subcellularLocation>
    <subcellularLocation>
        <location evidence="7">Membrane</location>
        <topology evidence="7">Multi-pass membrane protein</topology>
    </subcellularLocation>
</comment>
<protein>
    <recommendedName>
        <fullName evidence="9">NADH:quinone oxidoreductase/Mrp antiporter transmembrane domain-containing protein</fullName>
    </recommendedName>
</protein>
<gene>
    <name evidence="10" type="ORF">ENR59_07640</name>
</gene>
<keyword evidence="4 8" id="KW-1133">Transmembrane helix</keyword>
<dbReference type="InterPro" id="IPR052175">
    <property type="entry name" value="ComplexI-like_HydComp"/>
</dbReference>
<accession>A0A7C4EIH3</accession>
<feature type="transmembrane region" description="Helical" evidence="8">
    <location>
        <begin position="21"/>
        <end position="39"/>
    </location>
</feature>
<evidence type="ECO:0000259" key="9">
    <source>
        <dbReference type="Pfam" id="PF00361"/>
    </source>
</evidence>
<evidence type="ECO:0000256" key="3">
    <source>
        <dbReference type="ARBA" id="ARBA00022692"/>
    </source>
</evidence>
<proteinExistence type="predicted"/>
<feature type="transmembrane region" description="Helical" evidence="8">
    <location>
        <begin position="105"/>
        <end position="127"/>
    </location>
</feature>
<keyword evidence="6 8" id="KW-0472">Membrane</keyword>
<dbReference type="PANTHER" id="PTHR42682">
    <property type="entry name" value="HYDROGENASE-4 COMPONENT F"/>
    <property type="match status" value="1"/>
</dbReference>
<evidence type="ECO:0000256" key="4">
    <source>
        <dbReference type="ARBA" id="ARBA00022989"/>
    </source>
</evidence>
<dbReference type="GO" id="GO:0005886">
    <property type="term" value="C:plasma membrane"/>
    <property type="evidence" value="ECO:0007669"/>
    <property type="project" value="UniProtKB-SubCell"/>
</dbReference>
<evidence type="ECO:0000256" key="5">
    <source>
        <dbReference type="ARBA" id="ARBA00023002"/>
    </source>
</evidence>
<evidence type="ECO:0000256" key="7">
    <source>
        <dbReference type="RuleBase" id="RU000320"/>
    </source>
</evidence>
<feature type="transmembrane region" description="Helical" evidence="8">
    <location>
        <begin position="156"/>
        <end position="175"/>
    </location>
</feature>
<evidence type="ECO:0000256" key="6">
    <source>
        <dbReference type="ARBA" id="ARBA00023136"/>
    </source>
</evidence>
<keyword evidence="5" id="KW-0560">Oxidoreductase</keyword>
<evidence type="ECO:0000256" key="1">
    <source>
        <dbReference type="ARBA" id="ARBA00004651"/>
    </source>
</evidence>
<dbReference type="EMBL" id="DSRP01000527">
    <property type="protein sequence ID" value="HGG92808.1"/>
    <property type="molecule type" value="Genomic_DNA"/>
</dbReference>
<keyword evidence="3 7" id="KW-0812">Transmembrane</keyword>
<organism evidence="10">
    <name type="scientific">Fundidesulfovibrio putealis</name>
    <dbReference type="NCBI Taxonomy" id="270496"/>
    <lineage>
        <taxon>Bacteria</taxon>
        <taxon>Pseudomonadati</taxon>
        <taxon>Thermodesulfobacteriota</taxon>
        <taxon>Desulfovibrionia</taxon>
        <taxon>Desulfovibrionales</taxon>
        <taxon>Desulfovibrionaceae</taxon>
        <taxon>Fundidesulfovibrio</taxon>
    </lineage>
</organism>
<dbReference type="InterPro" id="IPR001750">
    <property type="entry name" value="ND/Mrp_TM"/>
</dbReference>
<dbReference type="PANTHER" id="PTHR42682:SF4">
    <property type="entry name" value="NADH-UBIQUINONE_PLASTOQUINONE"/>
    <property type="match status" value="1"/>
</dbReference>
<dbReference type="Pfam" id="PF00361">
    <property type="entry name" value="Proton_antipo_M"/>
    <property type="match status" value="1"/>
</dbReference>
<evidence type="ECO:0000313" key="10">
    <source>
        <dbReference type="EMBL" id="HGG92808.1"/>
    </source>
</evidence>
<evidence type="ECO:0000256" key="2">
    <source>
        <dbReference type="ARBA" id="ARBA00022475"/>
    </source>
</evidence>
<dbReference type="GO" id="GO:0016491">
    <property type="term" value="F:oxidoreductase activity"/>
    <property type="evidence" value="ECO:0007669"/>
    <property type="project" value="UniProtKB-KW"/>
</dbReference>
<comment type="caution">
    <text evidence="10">The sequence shown here is derived from an EMBL/GenBank/DDBJ whole genome shotgun (WGS) entry which is preliminary data.</text>
</comment>
<sequence length="229" mass="24068">MFATHAHNLNELGGIGRRMPFTLLAFATALFAAAGMPPFNGFISKLTLYYALIERGEMILAIVAILSSVITLAYFLKFLHSAFFGQASPAADHAKEVGMAMRAPILVLAGLCLLTGVFPGLAMIPIASLQTSLGMQAPEVGLTGILSGPGAFDMTLLTYLVILSGGLVYSGVRYVTRGVRRTAIHTCGQAVDTPDTRVAAADLYAAPLQLLSRLSKGHFVAKSAGGTHD</sequence>